<comment type="caution">
    <text evidence="2">The sequence shown here is derived from an EMBL/GenBank/DDBJ whole genome shotgun (WGS) entry which is preliminary data.</text>
</comment>
<dbReference type="InterPro" id="IPR023214">
    <property type="entry name" value="HAD_sf"/>
</dbReference>
<dbReference type="EMBL" id="PCVY01000072">
    <property type="protein sequence ID" value="PIQ85233.1"/>
    <property type="molecule type" value="Genomic_DNA"/>
</dbReference>
<dbReference type="NCBIfam" id="TIGR01686">
    <property type="entry name" value="FkbH"/>
    <property type="match status" value="1"/>
</dbReference>
<reference evidence="2 3" key="1">
    <citation type="submission" date="2017-09" db="EMBL/GenBank/DDBJ databases">
        <title>Depth-based differentiation of microbial function through sediment-hosted aquifers and enrichment of novel symbionts in the deep terrestrial subsurface.</title>
        <authorList>
            <person name="Probst A.J."/>
            <person name="Ladd B."/>
            <person name="Jarett J.K."/>
            <person name="Geller-Mcgrath D.E."/>
            <person name="Sieber C.M."/>
            <person name="Emerson J.B."/>
            <person name="Anantharaman K."/>
            <person name="Thomas B.C."/>
            <person name="Malmstrom R."/>
            <person name="Stieglmeier M."/>
            <person name="Klingl A."/>
            <person name="Woyke T."/>
            <person name="Ryan C.M."/>
            <person name="Banfield J.F."/>
        </authorList>
    </citation>
    <scope>NUCLEOTIDE SEQUENCE [LARGE SCALE GENOMIC DNA]</scope>
    <source>
        <strain evidence="2">CG11_big_fil_rev_8_21_14_0_20_45_26</strain>
    </source>
</reference>
<evidence type="ECO:0000313" key="2">
    <source>
        <dbReference type="EMBL" id="PIQ85233.1"/>
    </source>
</evidence>
<dbReference type="InterPro" id="IPR036514">
    <property type="entry name" value="SGNH_hydro_sf"/>
</dbReference>
<evidence type="ECO:0000313" key="3">
    <source>
        <dbReference type="Proteomes" id="UP000230859"/>
    </source>
</evidence>
<dbReference type="GO" id="GO:0016788">
    <property type="term" value="F:hydrolase activity, acting on ester bonds"/>
    <property type="evidence" value="ECO:0007669"/>
    <property type="project" value="UniProtKB-ARBA"/>
</dbReference>
<dbReference type="Proteomes" id="UP000230859">
    <property type="component" value="Unassembled WGS sequence"/>
</dbReference>
<dbReference type="SUPFAM" id="SSF56784">
    <property type="entry name" value="HAD-like"/>
    <property type="match status" value="1"/>
</dbReference>
<sequence>MQFLEALKYSKLKMAGSARQVMVLANYEMDQLKTYVEAYAKQADLHWKAEQCGYGNLMTALMAGQTKADYQIIFLFLEDFFPALSYRTQAQWTHVLLEDLHAESETAVKKFCKTIQNYLKKCPIKTVIVPPILNAPPLWPNAPVLMNDIQNLLPYVQAQLWAHFKSDDLVEILDLNQSLSALSPDQVRDSKALFHKGFPMSIEAIDCIAADCIRSLSGAFQAAAKKLLVTDLDQVLWRGVIGEDGIDQISAHPDRENHCHHVFQKFLKLLVSEGTLLAAASKNNAEDVSALLDQPSQLKKAGMILARNDFAEISCQWTEKSKQIQAICRRLNILPQDVVFVDDNPMELWEVSHHLPEVSCVAFPKSSSQLDTFLKELRSYFIKSKLTEEDKKRSRFYEQKKKAEAFKLEHANLDDYLGSLQMTASIEQVTDSNQERPFQLYNKTNQFNLTGERLSQAEWRQFLEAPNRYIFTADLNDQFGDHGIVAVALVYLKEQTVILHNLVLSCRVFNRTVETAFLEWIAAQFKEEAVTVKGRLRHTAKNEPCRAFFSQHCFVEKKEDANTKWFEAALPLKLPKHFIGVQSESLLKK</sequence>
<dbReference type="NCBIfam" id="TIGR01681">
    <property type="entry name" value="HAD-SF-IIIC"/>
    <property type="match status" value="1"/>
</dbReference>
<gene>
    <name evidence="2" type="ORF">COV74_09750</name>
</gene>
<evidence type="ECO:0000259" key="1">
    <source>
        <dbReference type="Pfam" id="PF03031"/>
    </source>
</evidence>
<dbReference type="Gene3D" id="3.40.50.1000">
    <property type="entry name" value="HAD superfamily/HAD-like"/>
    <property type="match status" value="1"/>
</dbReference>
<dbReference type="InterPro" id="IPR010033">
    <property type="entry name" value="HAD_SF_ppase_IIIC"/>
</dbReference>
<dbReference type="InterPro" id="IPR010037">
    <property type="entry name" value="FkbH_domain"/>
</dbReference>
<name>A0A2H0LLD9_9BACT</name>
<feature type="domain" description="FCP1 homology" evidence="1">
    <location>
        <begin position="226"/>
        <end position="385"/>
    </location>
</feature>
<proteinExistence type="predicted"/>
<organism evidence="2 3">
    <name type="scientific">Candidatus Abzuiibacterium crystallinum</name>
    <dbReference type="NCBI Taxonomy" id="1974748"/>
    <lineage>
        <taxon>Bacteria</taxon>
        <taxon>Pseudomonadati</taxon>
        <taxon>Candidatus Omnitrophota</taxon>
        <taxon>Candidatus Abzuiibacterium</taxon>
    </lineage>
</organism>
<dbReference type="Pfam" id="PF03031">
    <property type="entry name" value="NIF"/>
    <property type="match status" value="1"/>
</dbReference>
<accession>A0A2H0LLD9</accession>
<dbReference type="InterPro" id="IPR036412">
    <property type="entry name" value="HAD-like_sf"/>
</dbReference>
<dbReference type="InterPro" id="IPR004274">
    <property type="entry name" value="FCP1_dom"/>
</dbReference>
<protein>
    <recommendedName>
        <fullName evidence="1">FCP1 homology domain-containing protein</fullName>
    </recommendedName>
</protein>
<dbReference type="AlphaFoldDB" id="A0A2H0LLD9"/>
<dbReference type="Gene3D" id="3.40.50.1110">
    <property type="entry name" value="SGNH hydrolase"/>
    <property type="match status" value="1"/>
</dbReference>